<reference evidence="1 2" key="1">
    <citation type="submission" date="2019-07" db="EMBL/GenBank/DDBJ databases">
        <title>Salinicoccus cyprini sp. nov., isolated from gastro-intestinal tract of mirror carp, Cyprinus carpio var. specularis, collected from Gobind Sagar Reservoir, Himachal Pradesh, India.</title>
        <authorList>
            <person name="Talwar C."/>
            <person name="Singh A.K."/>
            <person name="Lal R."/>
            <person name="Negi R.K."/>
        </authorList>
    </citation>
    <scope>NUCLEOTIDE SEQUENCE [LARGE SCALE GENOMIC DNA]</scope>
    <source>
        <strain evidence="1 2">CT19</strain>
    </source>
</reference>
<dbReference type="RefSeq" id="WP_145289945.1">
    <property type="nucleotide sequence ID" value="NZ_VMSJ01000005.1"/>
</dbReference>
<name>A0A558AS27_9STAP</name>
<dbReference type="CDD" id="cd10912">
    <property type="entry name" value="PIN_YacP-like"/>
    <property type="match status" value="1"/>
</dbReference>
<protein>
    <submittedName>
        <fullName evidence="1">NYN domain-containing protein</fullName>
    </submittedName>
</protein>
<organism evidence="1 2">
    <name type="scientific">Salinicoccus cyprini</name>
    <dbReference type="NCBI Taxonomy" id="2493691"/>
    <lineage>
        <taxon>Bacteria</taxon>
        <taxon>Bacillati</taxon>
        <taxon>Bacillota</taxon>
        <taxon>Bacilli</taxon>
        <taxon>Bacillales</taxon>
        <taxon>Staphylococcaceae</taxon>
        <taxon>Salinicoccus</taxon>
    </lineage>
</organism>
<sequence length="175" mass="20474">MQRKKRRILIVDGYNLIGANQELHRESFQSLEIPREKVLGALAEYLSVANYEIICVFDAYEVRSNESLLDFHGVTVVYTKEKETADEYIERFVHDHYHPHLCEISVVTSDLTEQNAIFALGAYRISSREMWVNLAEAEKNISRKIDSINEKMPRQKLNIGEDVQAKLEKWRRGRF</sequence>
<gene>
    <name evidence="1" type="ORF">FO441_10885</name>
</gene>
<dbReference type="InterPro" id="IPR010298">
    <property type="entry name" value="YacP-like"/>
</dbReference>
<dbReference type="OrthoDB" id="9792160at2"/>
<dbReference type="PANTHER" id="PTHR34547">
    <property type="entry name" value="YACP-LIKE NYN DOMAIN PROTEIN"/>
    <property type="match status" value="1"/>
</dbReference>
<comment type="caution">
    <text evidence="1">The sequence shown here is derived from an EMBL/GenBank/DDBJ whole genome shotgun (WGS) entry which is preliminary data.</text>
</comment>
<dbReference type="EMBL" id="VMSJ01000005">
    <property type="protein sequence ID" value="TVT26996.1"/>
    <property type="molecule type" value="Genomic_DNA"/>
</dbReference>
<dbReference type="AlphaFoldDB" id="A0A558AS27"/>
<keyword evidence="2" id="KW-1185">Reference proteome</keyword>
<accession>A0A558AS27</accession>
<evidence type="ECO:0000313" key="2">
    <source>
        <dbReference type="Proteomes" id="UP000315103"/>
    </source>
</evidence>
<proteinExistence type="predicted"/>
<dbReference type="Pfam" id="PF05991">
    <property type="entry name" value="NYN_YacP"/>
    <property type="match status" value="1"/>
</dbReference>
<dbReference type="PANTHER" id="PTHR34547:SF1">
    <property type="entry name" value="YACP-LIKE NYN DOMAIN PROTEIN"/>
    <property type="match status" value="1"/>
</dbReference>
<dbReference type="Proteomes" id="UP000315103">
    <property type="component" value="Unassembled WGS sequence"/>
</dbReference>
<evidence type="ECO:0000313" key="1">
    <source>
        <dbReference type="EMBL" id="TVT26996.1"/>
    </source>
</evidence>